<sequence>MAGNSSYSSSSRSRSRSPLQRKSVMPRAVASATRNGPRVVANRTQQGPLSPLISEDEIRKTLQEVVNAFMDMDVDSDEVQSLWDNAFSLRRRFRQTGFRLARCMRPERPLTRLAPEPLRPPPPPLLALPPPPPTKQEEAKAQAVVNWIGKLHELYQKKLGMDRKTQKQEIRFDTEKKPGNGIHQLMFQSTVHAQEFKAGPFVGDECTTKKAAEHSAARVAVESEFPHFREEAQAPTEPARRKNRKKRAQSSKRDREESQSDSSESEESEKRVKTEKSD</sequence>
<reference evidence="3" key="1">
    <citation type="submission" date="2022-10" db="EMBL/GenBank/DDBJ databases">
        <authorList>
            <person name="Chen Y."/>
            <person name="Dougan E. K."/>
            <person name="Chan C."/>
            <person name="Rhodes N."/>
            <person name="Thang M."/>
        </authorList>
    </citation>
    <scope>NUCLEOTIDE SEQUENCE</scope>
</reference>
<dbReference type="Proteomes" id="UP001152797">
    <property type="component" value="Unassembled WGS sequence"/>
</dbReference>
<dbReference type="EMBL" id="CAMXCT030000225">
    <property type="protein sequence ID" value="CAL4763138.1"/>
    <property type="molecule type" value="Genomic_DNA"/>
</dbReference>
<evidence type="ECO:0000313" key="3">
    <source>
        <dbReference type="EMBL" id="CAI3975826.1"/>
    </source>
</evidence>
<feature type="compositionally biased region" description="Low complexity" evidence="1">
    <location>
        <begin position="1"/>
        <end position="12"/>
    </location>
</feature>
<accession>A0A9P1BM30</accession>
<keyword evidence="6" id="KW-1185">Reference proteome</keyword>
<dbReference type="Pfam" id="PF00035">
    <property type="entry name" value="dsrm"/>
    <property type="match status" value="1"/>
</dbReference>
<gene>
    <name evidence="3" type="ORF">C1SCF055_LOCUS4103</name>
</gene>
<dbReference type="AlphaFoldDB" id="A0A9P1BM30"/>
<feature type="compositionally biased region" description="Basic and acidic residues" evidence="1">
    <location>
        <begin position="268"/>
        <end position="278"/>
    </location>
</feature>
<dbReference type="SUPFAM" id="SSF54768">
    <property type="entry name" value="dsRNA-binding domain-like"/>
    <property type="match status" value="1"/>
</dbReference>
<evidence type="ECO:0000259" key="2">
    <source>
        <dbReference type="Pfam" id="PF00035"/>
    </source>
</evidence>
<dbReference type="EMBL" id="CAMXCT010000225">
    <property type="protein sequence ID" value="CAI3975826.1"/>
    <property type="molecule type" value="Genomic_DNA"/>
</dbReference>
<comment type="caution">
    <text evidence="3">The sequence shown here is derived from an EMBL/GenBank/DDBJ whole genome shotgun (WGS) entry which is preliminary data.</text>
</comment>
<reference evidence="4" key="2">
    <citation type="submission" date="2024-04" db="EMBL/GenBank/DDBJ databases">
        <authorList>
            <person name="Chen Y."/>
            <person name="Shah S."/>
            <person name="Dougan E. K."/>
            <person name="Thang M."/>
            <person name="Chan C."/>
        </authorList>
    </citation>
    <scope>NUCLEOTIDE SEQUENCE [LARGE SCALE GENOMIC DNA]</scope>
</reference>
<keyword evidence="5" id="KW-0808">Transferase</keyword>
<evidence type="ECO:0000313" key="6">
    <source>
        <dbReference type="Proteomes" id="UP001152797"/>
    </source>
</evidence>
<feature type="compositionally biased region" description="Basic residues" evidence="1">
    <location>
        <begin position="241"/>
        <end position="250"/>
    </location>
</feature>
<feature type="domain" description="DRBM" evidence="2">
    <location>
        <begin position="147"/>
        <end position="222"/>
    </location>
</feature>
<evidence type="ECO:0000313" key="4">
    <source>
        <dbReference type="EMBL" id="CAL1129201.1"/>
    </source>
</evidence>
<protein>
    <submittedName>
        <fullName evidence="5">Protein kinase domain-containing protein</fullName>
    </submittedName>
</protein>
<organism evidence="3">
    <name type="scientific">Cladocopium goreaui</name>
    <dbReference type="NCBI Taxonomy" id="2562237"/>
    <lineage>
        <taxon>Eukaryota</taxon>
        <taxon>Sar</taxon>
        <taxon>Alveolata</taxon>
        <taxon>Dinophyceae</taxon>
        <taxon>Suessiales</taxon>
        <taxon>Symbiodiniaceae</taxon>
        <taxon>Cladocopium</taxon>
    </lineage>
</organism>
<name>A0A9P1BM30_9DINO</name>
<dbReference type="InterPro" id="IPR014720">
    <property type="entry name" value="dsRBD_dom"/>
</dbReference>
<keyword evidence="5" id="KW-0418">Kinase</keyword>
<dbReference type="Gene3D" id="3.30.160.20">
    <property type="match status" value="1"/>
</dbReference>
<feature type="region of interest" description="Disordered" evidence="1">
    <location>
        <begin position="222"/>
        <end position="278"/>
    </location>
</feature>
<dbReference type="EMBL" id="CAMXCT020000225">
    <property type="protein sequence ID" value="CAL1129201.1"/>
    <property type="molecule type" value="Genomic_DNA"/>
</dbReference>
<evidence type="ECO:0000313" key="5">
    <source>
        <dbReference type="EMBL" id="CAL4763138.1"/>
    </source>
</evidence>
<dbReference type="GO" id="GO:0016301">
    <property type="term" value="F:kinase activity"/>
    <property type="evidence" value="ECO:0007669"/>
    <property type="project" value="UniProtKB-KW"/>
</dbReference>
<feature type="region of interest" description="Disordered" evidence="1">
    <location>
        <begin position="1"/>
        <end position="45"/>
    </location>
</feature>
<evidence type="ECO:0000256" key="1">
    <source>
        <dbReference type="SAM" id="MobiDB-lite"/>
    </source>
</evidence>
<proteinExistence type="predicted"/>